<keyword evidence="2" id="KW-1185">Reference proteome</keyword>
<evidence type="ECO:0000313" key="1">
    <source>
        <dbReference type="EMBL" id="SJN24089.1"/>
    </source>
</evidence>
<sequence>MTSARHQLAAALTPLLPPTWRIVPYERSIDRPSSVVVMLKQSTITRHPSAPDGAHLVEFVVTIISPHEDNAAAEDQLDDGVIELTHALDDAGLGWDTATKVSFADRFMAYDIAVNITTTKEN</sequence>
<dbReference type="AlphaFoldDB" id="A0A1R4IWM9"/>
<dbReference type="RefSeq" id="WP_087136382.1">
    <property type="nucleotide sequence ID" value="NZ_FUKR01000022.1"/>
</dbReference>
<gene>
    <name evidence="1" type="ORF">FM119_04000</name>
</gene>
<name>A0A1R4IWM9_9MICO</name>
<evidence type="ECO:0000313" key="2">
    <source>
        <dbReference type="Proteomes" id="UP000196778"/>
    </source>
</evidence>
<proteinExistence type="predicted"/>
<dbReference type="OrthoDB" id="5125813at2"/>
<dbReference type="EMBL" id="FUKR01000022">
    <property type="protein sequence ID" value="SJN24089.1"/>
    <property type="molecule type" value="Genomic_DNA"/>
</dbReference>
<protein>
    <submittedName>
        <fullName evidence="1">Uncharacterized protein</fullName>
    </submittedName>
</protein>
<accession>A0A1R4IWM9</accession>
<organism evidence="1 2">
    <name type="scientific">Mycetocola reblochoni REB411</name>
    <dbReference type="NCBI Taxonomy" id="1255698"/>
    <lineage>
        <taxon>Bacteria</taxon>
        <taxon>Bacillati</taxon>
        <taxon>Actinomycetota</taxon>
        <taxon>Actinomycetes</taxon>
        <taxon>Micrococcales</taxon>
        <taxon>Microbacteriaceae</taxon>
        <taxon>Mycetocola</taxon>
    </lineage>
</organism>
<reference evidence="2" key="1">
    <citation type="submission" date="2017-02" db="EMBL/GenBank/DDBJ databases">
        <authorList>
            <person name="Dridi B."/>
        </authorList>
    </citation>
    <scope>NUCLEOTIDE SEQUENCE [LARGE SCALE GENOMIC DNA]</scope>
    <source>
        <strain evidence="2">EB411</strain>
    </source>
</reference>
<dbReference type="Proteomes" id="UP000196778">
    <property type="component" value="Unassembled WGS sequence"/>
</dbReference>